<comment type="caution">
    <text evidence="1">The sequence shown here is derived from an EMBL/GenBank/DDBJ whole genome shotgun (WGS) entry which is preliminary data.</text>
</comment>
<organism evidence="1 2">
    <name type="scientific">Clonostachys rhizophaga</name>
    <dbReference type="NCBI Taxonomy" id="160324"/>
    <lineage>
        <taxon>Eukaryota</taxon>
        <taxon>Fungi</taxon>
        <taxon>Dikarya</taxon>
        <taxon>Ascomycota</taxon>
        <taxon>Pezizomycotina</taxon>
        <taxon>Sordariomycetes</taxon>
        <taxon>Hypocreomycetidae</taxon>
        <taxon>Hypocreales</taxon>
        <taxon>Bionectriaceae</taxon>
        <taxon>Clonostachys</taxon>
    </lineage>
</organism>
<evidence type="ECO:0000313" key="1">
    <source>
        <dbReference type="EMBL" id="CAH0025035.1"/>
    </source>
</evidence>
<name>A0A9N9VMG9_9HYPO</name>
<proteinExistence type="predicted"/>
<protein>
    <submittedName>
        <fullName evidence="1">Uncharacterized protein</fullName>
    </submittedName>
</protein>
<evidence type="ECO:0000313" key="2">
    <source>
        <dbReference type="Proteomes" id="UP000696573"/>
    </source>
</evidence>
<dbReference type="OrthoDB" id="5133011at2759"/>
<dbReference type="Proteomes" id="UP000696573">
    <property type="component" value="Unassembled WGS sequence"/>
</dbReference>
<dbReference type="AlphaFoldDB" id="A0A9N9VMG9"/>
<dbReference type="EMBL" id="CABFNQ020000702">
    <property type="protein sequence ID" value="CAH0025035.1"/>
    <property type="molecule type" value="Genomic_DNA"/>
</dbReference>
<sequence length="104" mass="11812">MKLSVIFFGAVAQLKLYCNFILCCDNYPASCRLHTPVYHNRDHLPSTWVVRAAAGRDYHSYGELSSNHILRSSYSDAASGLYTPMYHNGHDFPRGSKHLIQYST</sequence>
<reference evidence="1" key="1">
    <citation type="submission" date="2021-10" db="EMBL/GenBank/DDBJ databases">
        <authorList>
            <person name="Piombo E."/>
        </authorList>
    </citation>
    <scope>NUCLEOTIDE SEQUENCE</scope>
</reference>
<keyword evidence="2" id="KW-1185">Reference proteome</keyword>
<gene>
    <name evidence="1" type="ORF">CRHIZ90672A_00005180</name>
</gene>
<accession>A0A9N9VMG9</accession>